<organism evidence="1 2">
    <name type="scientific">Deinococcus roseus</name>
    <dbReference type="NCBI Taxonomy" id="392414"/>
    <lineage>
        <taxon>Bacteria</taxon>
        <taxon>Thermotogati</taxon>
        <taxon>Deinococcota</taxon>
        <taxon>Deinococci</taxon>
        <taxon>Deinococcales</taxon>
        <taxon>Deinococcaceae</taxon>
        <taxon>Deinococcus</taxon>
    </lineage>
</organism>
<comment type="caution">
    <text evidence="1">The sequence shown here is derived from an EMBL/GenBank/DDBJ whole genome shotgun (WGS) entry which is preliminary data.</text>
</comment>
<proteinExistence type="predicted"/>
<gene>
    <name evidence="1" type="ORF">GCM10008938_47380</name>
</gene>
<reference evidence="2" key="1">
    <citation type="journal article" date="2019" name="Int. J. Syst. Evol. Microbiol.">
        <title>The Global Catalogue of Microorganisms (GCM) 10K type strain sequencing project: providing services to taxonomists for standard genome sequencing and annotation.</title>
        <authorList>
            <consortium name="The Broad Institute Genomics Platform"/>
            <consortium name="The Broad Institute Genome Sequencing Center for Infectious Disease"/>
            <person name="Wu L."/>
            <person name="Ma J."/>
        </authorList>
    </citation>
    <scope>NUCLEOTIDE SEQUENCE [LARGE SCALE GENOMIC DNA]</scope>
    <source>
        <strain evidence="2">JCM 14370</strain>
    </source>
</reference>
<sequence length="159" mass="17875">MPIMNDAAQNGIRTFSHLIRQGESLSLSDLLTRIQQTYPTTEPHTKEVCQILADMEGTVQRTPSGNLTIEAQPKAQVSYQQLVNVLGPQFKDLAIEHPQDEVDHWINSKLHTLGTCRDYPLDGVDPTTRLVQLRSMSAQQRRETAVIAYALERKRNPAA</sequence>
<keyword evidence="2" id="KW-1185">Reference proteome</keyword>
<evidence type="ECO:0000313" key="1">
    <source>
        <dbReference type="EMBL" id="GGJ55720.1"/>
    </source>
</evidence>
<accession>A0ABQ2DEZ3</accession>
<dbReference type="EMBL" id="BMOD01000033">
    <property type="protein sequence ID" value="GGJ55720.1"/>
    <property type="molecule type" value="Genomic_DNA"/>
</dbReference>
<dbReference type="Proteomes" id="UP000632222">
    <property type="component" value="Unassembled WGS sequence"/>
</dbReference>
<protein>
    <submittedName>
        <fullName evidence="1">Uncharacterized protein</fullName>
    </submittedName>
</protein>
<dbReference type="RefSeq" id="WP_189008040.1">
    <property type="nucleotide sequence ID" value="NZ_BMOD01000033.1"/>
</dbReference>
<name>A0ABQ2DEZ3_9DEIO</name>
<evidence type="ECO:0000313" key="2">
    <source>
        <dbReference type="Proteomes" id="UP000632222"/>
    </source>
</evidence>